<dbReference type="GO" id="GO:0005524">
    <property type="term" value="F:ATP binding"/>
    <property type="evidence" value="ECO:0007669"/>
    <property type="project" value="InterPro"/>
</dbReference>
<reference evidence="3" key="2">
    <citation type="submission" date="2015-01" db="EMBL/GenBank/DDBJ databases">
        <title>Evolutionary Origins and Diversification of the Mycorrhizal Mutualists.</title>
        <authorList>
            <consortium name="DOE Joint Genome Institute"/>
            <consortium name="Mycorrhizal Genomics Consortium"/>
            <person name="Kohler A."/>
            <person name="Kuo A."/>
            <person name="Nagy L.G."/>
            <person name="Floudas D."/>
            <person name="Copeland A."/>
            <person name="Barry K.W."/>
            <person name="Cichocki N."/>
            <person name="Veneault-Fourrey C."/>
            <person name="LaButti K."/>
            <person name="Lindquist E.A."/>
            <person name="Lipzen A."/>
            <person name="Lundell T."/>
            <person name="Morin E."/>
            <person name="Murat C."/>
            <person name="Riley R."/>
            <person name="Ohm R."/>
            <person name="Sun H."/>
            <person name="Tunlid A."/>
            <person name="Henrissat B."/>
            <person name="Grigoriev I.V."/>
            <person name="Hibbett D.S."/>
            <person name="Martin F."/>
        </authorList>
    </citation>
    <scope>NUCLEOTIDE SEQUENCE [LARGE SCALE GENOMIC DNA]</scope>
    <source>
        <strain evidence="3">ATCC 200175</strain>
    </source>
</reference>
<dbReference type="InterPro" id="IPR051681">
    <property type="entry name" value="Ser/Thr_Kinases-Pseudokinases"/>
</dbReference>
<dbReference type="InterPro" id="IPR008266">
    <property type="entry name" value="Tyr_kinase_AS"/>
</dbReference>
<dbReference type="Pfam" id="PF07714">
    <property type="entry name" value="PK_Tyr_Ser-Thr"/>
    <property type="match status" value="1"/>
</dbReference>
<keyword evidence="3" id="KW-1185">Reference proteome</keyword>
<reference evidence="2 3" key="1">
    <citation type="submission" date="2014-06" db="EMBL/GenBank/DDBJ databases">
        <authorList>
            <consortium name="DOE Joint Genome Institute"/>
            <person name="Kuo A."/>
            <person name="Kohler A."/>
            <person name="Nagy L.G."/>
            <person name="Floudas D."/>
            <person name="Copeland A."/>
            <person name="Barry K.W."/>
            <person name="Cichocki N."/>
            <person name="Veneault-Fourrey C."/>
            <person name="LaButti K."/>
            <person name="Lindquist E.A."/>
            <person name="Lipzen A."/>
            <person name="Lundell T."/>
            <person name="Morin E."/>
            <person name="Murat C."/>
            <person name="Sun H."/>
            <person name="Tunlid A."/>
            <person name="Henrissat B."/>
            <person name="Grigoriev I.V."/>
            <person name="Hibbett D.S."/>
            <person name="Martin F."/>
            <person name="Nordberg H.P."/>
            <person name="Cantor M.N."/>
            <person name="Hua S.X."/>
        </authorList>
    </citation>
    <scope>NUCLEOTIDE SEQUENCE [LARGE SCALE GENOMIC DNA]</scope>
    <source>
        <strain evidence="2 3">ATCC 200175</strain>
    </source>
</reference>
<sequence length="334" mass="36848">MALEQRVPPPPKRSGWTVLRRLLQAIKRLRAGVRSAGVSQSGTNSMVTLTFSRPPEDLTQYMKGKQQYANNIGGFSDVYKCVLAKPGEPSTIVAVKGLRLPAGDAEVLEKRGKKLRAEVHVWIRLDHPNVLKLCGIADGFSPLPALVSPWAENGTLTIFLEGPGLEISKSKRISILVKVGEALHYIHSEHVVHGDLTGSNILINGKGQPLISDFGLSSILEDYNETSYFKSHMPGAFRWVAPELLADLQTLPKPSIESDIYSYGCVMLHTLSGKVPYSEIRDVHVPYTKINGAYPERPTDLPIEETHWDMILNCLNATPGNRPKLPDIIGFLSR</sequence>
<feature type="domain" description="Protein kinase" evidence="1">
    <location>
        <begin position="64"/>
        <end position="334"/>
    </location>
</feature>
<dbReference type="InterPro" id="IPR011009">
    <property type="entry name" value="Kinase-like_dom_sf"/>
</dbReference>
<organism evidence="2 3">
    <name type="scientific">Paxillus involutus ATCC 200175</name>
    <dbReference type="NCBI Taxonomy" id="664439"/>
    <lineage>
        <taxon>Eukaryota</taxon>
        <taxon>Fungi</taxon>
        <taxon>Dikarya</taxon>
        <taxon>Basidiomycota</taxon>
        <taxon>Agaricomycotina</taxon>
        <taxon>Agaricomycetes</taxon>
        <taxon>Agaricomycetidae</taxon>
        <taxon>Boletales</taxon>
        <taxon>Paxilineae</taxon>
        <taxon>Paxillaceae</taxon>
        <taxon>Paxillus</taxon>
    </lineage>
</organism>
<dbReference type="SUPFAM" id="SSF56112">
    <property type="entry name" value="Protein kinase-like (PK-like)"/>
    <property type="match status" value="1"/>
</dbReference>
<dbReference type="PROSITE" id="PS50011">
    <property type="entry name" value="PROTEIN_KINASE_DOM"/>
    <property type="match status" value="1"/>
</dbReference>
<dbReference type="Proteomes" id="UP000053647">
    <property type="component" value="Unassembled WGS sequence"/>
</dbReference>
<dbReference type="AlphaFoldDB" id="A0A0C9T5C2"/>
<dbReference type="InterPro" id="IPR001245">
    <property type="entry name" value="Ser-Thr/Tyr_kinase_cat_dom"/>
</dbReference>
<protein>
    <recommendedName>
        <fullName evidence="1">Protein kinase domain-containing protein</fullName>
    </recommendedName>
</protein>
<accession>A0A0C9T5C2</accession>
<name>A0A0C9T5C2_PAXIN</name>
<dbReference type="Gene3D" id="1.10.510.10">
    <property type="entry name" value="Transferase(Phosphotransferase) domain 1"/>
    <property type="match status" value="1"/>
</dbReference>
<proteinExistence type="predicted"/>
<dbReference type="EMBL" id="KN819392">
    <property type="protein sequence ID" value="KIJ10910.1"/>
    <property type="molecule type" value="Genomic_DNA"/>
</dbReference>
<dbReference type="OrthoDB" id="346907at2759"/>
<evidence type="ECO:0000313" key="2">
    <source>
        <dbReference type="EMBL" id="KIJ10910.1"/>
    </source>
</evidence>
<dbReference type="GO" id="GO:0004674">
    <property type="term" value="F:protein serine/threonine kinase activity"/>
    <property type="evidence" value="ECO:0007669"/>
    <property type="project" value="TreeGrafter"/>
</dbReference>
<dbReference type="PANTHER" id="PTHR44329">
    <property type="entry name" value="SERINE/THREONINE-PROTEIN KINASE TNNI3K-RELATED"/>
    <property type="match status" value="1"/>
</dbReference>
<evidence type="ECO:0000313" key="3">
    <source>
        <dbReference type="Proteomes" id="UP000053647"/>
    </source>
</evidence>
<dbReference type="InterPro" id="IPR000719">
    <property type="entry name" value="Prot_kinase_dom"/>
</dbReference>
<gene>
    <name evidence="2" type="ORF">PAXINDRAFT_16132</name>
</gene>
<dbReference type="HOGENOM" id="CLU_000288_7_18_1"/>
<dbReference type="PROSITE" id="PS00109">
    <property type="entry name" value="PROTEIN_KINASE_TYR"/>
    <property type="match status" value="1"/>
</dbReference>
<evidence type="ECO:0000259" key="1">
    <source>
        <dbReference type="PROSITE" id="PS50011"/>
    </source>
</evidence>